<evidence type="ECO:0000256" key="3">
    <source>
        <dbReference type="ARBA" id="ARBA00022723"/>
    </source>
</evidence>
<dbReference type="InterPro" id="IPR001128">
    <property type="entry name" value="Cyt_P450"/>
</dbReference>
<dbReference type="GO" id="GO:0020037">
    <property type="term" value="F:heme binding"/>
    <property type="evidence" value="ECO:0007669"/>
    <property type="project" value="InterPro"/>
</dbReference>
<dbReference type="EMBL" id="MU864485">
    <property type="protein sequence ID" value="KAK4184516.1"/>
    <property type="molecule type" value="Genomic_DNA"/>
</dbReference>
<sequence>MASLTLLTIIILPLAYLVSLVIYRIYFTRISHIPGPKLASVTYLYHAWYDLWPHQGRFTFHLEELHKRYGPIIRIGPDEVHIKDVNYVNEIYPSDHRRKRNKSALFFWMVGTDEFGDHSAGATLDHETHRAKRNSMAPYFSARMVRDLEPRILGKVTLLRDKFLAFSNSNQLVELRNAMSGLTLDVISEYSFGSSFGALNSNDFGRPLNNMLLQGVKVHPFARIFRPLAIFIFRLPRWLMPASEILDNSIKYDTLISSMTQSAFTDAMASCENEKASEAAHRTIVHSMLAAESLGPEDKTFARLKADAMVLIGAGTETTARTLATALYHILATPRVYDKVLAEVRTIMPSADSPIPPVTKICQLKYLTAVLEESLRIAHGVAGRLSRIAPDEDLFYDGLKLPKGVTFSQSMYYIHSDPSVYPFPDEFHPERFLEGEEAVSKKWDVALAKEHLQPFGKGTRNCLGINLAWSELYLTVGALIGSVKMELVDTGKEDVMIVKEYFVGYLPEASKGIRVKVLGKS</sequence>
<name>A0AAN6WNF0_9PEZI</name>
<dbReference type="InterPro" id="IPR050121">
    <property type="entry name" value="Cytochrome_P450_monoxygenase"/>
</dbReference>
<feature type="binding site" description="axial binding residue" evidence="5">
    <location>
        <position position="462"/>
    </location>
    <ligand>
        <name>heme</name>
        <dbReference type="ChEBI" id="CHEBI:30413"/>
    </ligand>
    <ligandPart>
        <name>Fe</name>
        <dbReference type="ChEBI" id="CHEBI:18248"/>
    </ligandPart>
</feature>
<gene>
    <name evidence="8" type="ORF">QBC35DRAFT_49008</name>
</gene>
<dbReference type="AlphaFoldDB" id="A0AAN6WNF0"/>
<dbReference type="CDD" id="cd11062">
    <property type="entry name" value="CYP58-like"/>
    <property type="match status" value="1"/>
</dbReference>
<keyword evidence="3 5" id="KW-0479">Metal-binding</keyword>
<reference evidence="8" key="2">
    <citation type="submission" date="2023-05" db="EMBL/GenBank/DDBJ databases">
        <authorList>
            <consortium name="Lawrence Berkeley National Laboratory"/>
            <person name="Steindorff A."/>
            <person name="Hensen N."/>
            <person name="Bonometti L."/>
            <person name="Westerberg I."/>
            <person name="Brannstrom I.O."/>
            <person name="Guillou S."/>
            <person name="Cros-Aarteil S."/>
            <person name="Calhoun S."/>
            <person name="Haridas S."/>
            <person name="Kuo A."/>
            <person name="Mondo S."/>
            <person name="Pangilinan J."/>
            <person name="Riley R."/>
            <person name="Labutti K."/>
            <person name="Andreopoulos B."/>
            <person name="Lipzen A."/>
            <person name="Chen C."/>
            <person name="Yanf M."/>
            <person name="Daum C."/>
            <person name="Ng V."/>
            <person name="Clum A."/>
            <person name="Ohm R."/>
            <person name="Martin F."/>
            <person name="Silar P."/>
            <person name="Natvig D."/>
            <person name="Lalanne C."/>
            <person name="Gautier V."/>
            <person name="Ament-Velasquez S.L."/>
            <person name="Kruys A."/>
            <person name="Hutchinson M.I."/>
            <person name="Powell A.J."/>
            <person name="Barry K."/>
            <person name="Miller A.N."/>
            <person name="Grigoriev I.V."/>
            <person name="Debuchy R."/>
            <person name="Gladieux P."/>
            <person name="Thoren M.H."/>
            <person name="Johannesson H."/>
        </authorList>
    </citation>
    <scope>NUCLEOTIDE SEQUENCE</scope>
    <source>
        <strain evidence="8">PSN309</strain>
    </source>
</reference>
<dbReference type="GO" id="GO:0004497">
    <property type="term" value="F:monooxygenase activity"/>
    <property type="evidence" value="ECO:0007669"/>
    <property type="project" value="UniProtKB-KW"/>
</dbReference>
<evidence type="ECO:0000256" key="1">
    <source>
        <dbReference type="ARBA" id="ARBA00001971"/>
    </source>
</evidence>
<dbReference type="Gene3D" id="1.10.630.10">
    <property type="entry name" value="Cytochrome P450"/>
    <property type="match status" value="1"/>
</dbReference>
<dbReference type="InterPro" id="IPR002401">
    <property type="entry name" value="Cyt_P450_E_grp-I"/>
</dbReference>
<evidence type="ECO:0000313" key="9">
    <source>
        <dbReference type="Proteomes" id="UP001302126"/>
    </source>
</evidence>
<keyword evidence="2 5" id="KW-0349">Heme</keyword>
<keyword evidence="6" id="KW-0503">Monooxygenase</keyword>
<comment type="caution">
    <text evidence="8">The sequence shown here is derived from an EMBL/GenBank/DDBJ whole genome shotgun (WGS) entry which is preliminary data.</text>
</comment>
<dbReference type="Proteomes" id="UP001302126">
    <property type="component" value="Unassembled WGS sequence"/>
</dbReference>
<organism evidence="8 9">
    <name type="scientific">Podospora australis</name>
    <dbReference type="NCBI Taxonomy" id="1536484"/>
    <lineage>
        <taxon>Eukaryota</taxon>
        <taxon>Fungi</taxon>
        <taxon>Dikarya</taxon>
        <taxon>Ascomycota</taxon>
        <taxon>Pezizomycotina</taxon>
        <taxon>Sordariomycetes</taxon>
        <taxon>Sordariomycetidae</taxon>
        <taxon>Sordariales</taxon>
        <taxon>Podosporaceae</taxon>
        <taxon>Podospora</taxon>
    </lineage>
</organism>
<dbReference type="InterPro" id="IPR036396">
    <property type="entry name" value="Cyt_P450_sf"/>
</dbReference>
<proteinExistence type="inferred from homology"/>
<comment type="cofactor">
    <cofactor evidence="1 5">
        <name>heme</name>
        <dbReference type="ChEBI" id="CHEBI:30413"/>
    </cofactor>
</comment>
<evidence type="ECO:0000256" key="4">
    <source>
        <dbReference type="ARBA" id="ARBA00023004"/>
    </source>
</evidence>
<feature type="transmembrane region" description="Helical" evidence="7">
    <location>
        <begin position="6"/>
        <end position="27"/>
    </location>
</feature>
<keyword evidence="7" id="KW-1133">Transmembrane helix</keyword>
<protein>
    <submittedName>
        <fullName evidence="8">Cytochrome P450-like protein</fullName>
    </submittedName>
</protein>
<dbReference type="GO" id="GO:0016705">
    <property type="term" value="F:oxidoreductase activity, acting on paired donors, with incorporation or reduction of molecular oxygen"/>
    <property type="evidence" value="ECO:0007669"/>
    <property type="project" value="InterPro"/>
</dbReference>
<dbReference type="SUPFAM" id="SSF48264">
    <property type="entry name" value="Cytochrome P450"/>
    <property type="match status" value="1"/>
</dbReference>
<keyword evidence="4 5" id="KW-0408">Iron</keyword>
<keyword evidence="9" id="KW-1185">Reference proteome</keyword>
<dbReference type="GO" id="GO:0005506">
    <property type="term" value="F:iron ion binding"/>
    <property type="evidence" value="ECO:0007669"/>
    <property type="project" value="InterPro"/>
</dbReference>
<dbReference type="Pfam" id="PF00067">
    <property type="entry name" value="p450"/>
    <property type="match status" value="1"/>
</dbReference>
<comment type="similarity">
    <text evidence="6">Belongs to the cytochrome P450 family.</text>
</comment>
<keyword evidence="7" id="KW-0472">Membrane</keyword>
<keyword evidence="6" id="KW-0560">Oxidoreductase</keyword>
<dbReference type="PROSITE" id="PS00086">
    <property type="entry name" value="CYTOCHROME_P450"/>
    <property type="match status" value="1"/>
</dbReference>
<evidence type="ECO:0000256" key="2">
    <source>
        <dbReference type="ARBA" id="ARBA00022617"/>
    </source>
</evidence>
<dbReference type="PANTHER" id="PTHR24305:SF147">
    <property type="entry name" value="P450, PUTATIVE (EUROFUNG)-RELATED"/>
    <property type="match status" value="1"/>
</dbReference>
<accession>A0AAN6WNF0</accession>
<reference evidence="8" key="1">
    <citation type="journal article" date="2023" name="Mol. Phylogenet. Evol.">
        <title>Genome-scale phylogeny and comparative genomics of the fungal order Sordariales.</title>
        <authorList>
            <person name="Hensen N."/>
            <person name="Bonometti L."/>
            <person name="Westerberg I."/>
            <person name="Brannstrom I.O."/>
            <person name="Guillou S."/>
            <person name="Cros-Aarteil S."/>
            <person name="Calhoun S."/>
            <person name="Haridas S."/>
            <person name="Kuo A."/>
            <person name="Mondo S."/>
            <person name="Pangilinan J."/>
            <person name="Riley R."/>
            <person name="LaButti K."/>
            <person name="Andreopoulos B."/>
            <person name="Lipzen A."/>
            <person name="Chen C."/>
            <person name="Yan M."/>
            <person name="Daum C."/>
            <person name="Ng V."/>
            <person name="Clum A."/>
            <person name="Steindorff A."/>
            <person name="Ohm R.A."/>
            <person name="Martin F."/>
            <person name="Silar P."/>
            <person name="Natvig D.O."/>
            <person name="Lalanne C."/>
            <person name="Gautier V."/>
            <person name="Ament-Velasquez S.L."/>
            <person name="Kruys A."/>
            <person name="Hutchinson M.I."/>
            <person name="Powell A.J."/>
            <person name="Barry K."/>
            <person name="Miller A.N."/>
            <person name="Grigoriev I.V."/>
            <person name="Debuchy R."/>
            <person name="Gladieux P."/>
            <person name="Hiltunen Thoren M."/>
            <person name="Johannesson H."/>
        </authorList>
    </citation>
    <scope>NUCLEOTIDE SEQUENCE</scope>
    <source>
        <strain evidence="8">PSN309</strain>
    </source>
</reference>
<dbReference type="PRINTS" id="PR00463">
    <property type="entry name" value="EP450I"/>
</dbReference>
<dbReference type="InterPro" id="IPR017972">
    <property type="entry name" value="Cyt_P450_CS"/>
</dbReference>
<dbReference type="PRINTS" id="PR00385">
    <property type="entry name" value="P450"/>
</dbReference>
<evidence type="ECO:0000256" key="6">
    <source>
        <dbReference type="RuleBase" id="RU000461"/>
    </source>
</evidence>
<evidence type="ECO:0000313" key="8">
    <source>
        <dbReference type="EMBL" id="KAK4184516.1"/>
    </source>
</evidence>
<keyword evidence="7" id="KW-0812">Transmembrane</keyword>
<dbReference type="PANTHER" id="PTHR24305">
    <property type="entry name" value="CYTOCHROME P450"/>
    <property type="match status" value="1"/>
</dbReference>
<evidence type="ECO:0000256" key="7">
    <source>
        <dbReference type="SAM" id="Phobius"/>
    </source>
</evidence>
<evidence type="ECO:0000256" key="5">
    <source>
        <dbReference type="PIRSR" id="PIRSR602401-1"/>
    </source>
</evidence>